<dbReference type="Proteomes" id="UP000255213">
    <property type="component" value="Unassembled WGS sequence"/>
</dbReference>
<sequence length="425" mass="47329">MSDFQFDIDAIASNEILKTDKTSSVISQIESNQSDGLQFWPSLSLEQQTAIEARVPSLVERFIEDQNQLLDFGKEAVEAVNATVNHLLKEQRKLTIPEVDDLFLQVNREVNGFVAKYKDVSAVELEKKPSFFSRLFDKGKNSLQELHISSQSIESRMDSLAATVVKQEDLLARNIVSAERLIEDNTQSIENLVGVICFIEASEKEASQRANELQQALSQLDSQSASYHVEQEKLGRLTEVINTLEQQRTEYISRLYVAWATTPQMRNLVKVSSDSRQRLGMLRRNTIPTMKLTLAQLGMLQQSQKAGQVADAITNANNAALTMLAETSKEVIPNLERVAQRPSMSVEAVTSLAQSLVEQNNGIIAAIEEGRRKRQELEAVIVQSAAAINDSTKLRDEKIIQALLNQGKKAQKEVEASSHSTTASE</sequence>
<dbReference type="InterPro" id="IPR008863">
    <property type="entry name" value="Toxic_anion-R_TelA"/>
</dbReference>
<keyword evidence="1" id="KW-0175">Coiled coil</keyword>
<reference evidence="3 5" key="3">
    <citation type="submission" date="2018-06" db="EMBL/GenBank/DDBJ databases">
        <authorList>
            <consortium name="Pathogen Informatics"/>
            <person name="Doyle S."/>
        </authorList>
    </citation>
    <scope>NUCLEOTIDE SEQUENCE [LARGE SCALE GENOMIC DNA]</scope>
    <source>
        <strain evidence="3 5">NCTC12957</strain>
    </source>
</reference>
<accession>A0A1Q8EBR5</accession>
<gene>
    <name evidence="2" type="ORF">BU200_08410</name>
    <name evidence="3" type="ORF">NCTC12957_01159</name>
</gene>
<evidence type="ECO:0000313" key="5">
    <source>
        <dbReference type="Proteomes" id="UP000255213"/>
    </source>
</evidence>
<evidence type="ECO:0000313" key="4">
    <source>
        <dbReference type="Proteomes" id="UP000186437"/>
    </source>
</evidence>
<evidence type="ECO:0000313" key="3">
    <source>
        <dbReference type="EMBL" id="SUN07392.1"/>
    </source>
</evidence>
<proteinExistence type="predicted"/>
<reference evidence="2" key="1">
    <citation type="submission" date="2016-12" db="EMBL/GenBank/DDBJ databases">
        <authorList>
            <person name="Song W.-J."/>
            <person name="Kurnit D.M."/>
        </authorList>
    </citation>
    <scope>NUCLEOTIDE SEQUENCE [LARGE SCALE GENOMIC DNA]</scope>
    <source>
        <strain evidence="2">ATCC 51725</strain>
    </source>
</reference>
<evidence type="ECO:0000313" key="2">
    <source>
        <dbReference type="EMBL" id="OLF49239.1"/>
    </source>
</evidence>
<dbReference type="OrthoDB" id="2740078at2"/>
<dbReference type="AlphaFoldDB" id="A0A1Q8EBR5"/>
<reference evidence="4" key="2">
    <citation type="submission" date="2016-12" db="EMBL/GenBank/DDBJ databases">
        <authorList>
            <person name="Gulvik C.A."/>
        </authorList>
    </citation>
    <scope>NUCLEOTIDE SEQUENCE [LARGE SCALE GENOMIC DNA]</scope>
    <source>
        <strain evidence="4">ATCC 51725</strain>
    </source>
</reference>
<keyword evidence="4" id="KW-1185">Reference proteome</keyword>
<name>A0A1Q8EBR5_STRAI</name>
<dbReference type="EMBL" id="MSJL01000043">
    <property type="protein sequence ID" value="OLF49239.1"/>
    <property type="molecule type" value="Genomic_DNA"/>
</dbReference>
<dbReference type="Proteomes" id="UP000186437">
    <property type="component" value="Unassembled WGS sequence"/>
</dbReference>
<dbReference type="EMBL" id="UHEN01000001">
    <property type="protein sequence ID" value="SUN07392.1"/>
    <property type="molecule type" value="Genomic_DNA"/>
</dbReference>
<feature type="coiled-coil region" evidence="1">
    <location>
        <begin position="199"/>
        <end position="247"/>
    </location>
</feature>
<protein>
    <submittedName>
        <fullName evidence="3">Tellurite resistance protein</fullName>
    </submittedName>
    <submittedName>
        <fullName evidence="2">Toxic anion resistance protein</fullName>
    </submittedName>
</protein>
<organism evidence="2 4">
    <name type="scientific">Streptococcus acidominimus</name>
    <dbReference type="NCBI Taxonomy" id="1326"/>
    <lineage>
        <taxon>Bacteria</taxon>
        <taxon>Bacillati</taxon>
        <taxon>Bacillota</taxon>
        <taxon>Bacilli</taxon>
        <taxon>Lactobacillales</taxon>
        <taxon>Streptococcaceae</taxon>
        <taxon>Streptococcus</taxon>
    </lineage>
</organism>
<dbReference type="RefSeq" id="WP_075099731.1">
    <property type="nucleotide sequence ID" value="NZ_MSJL01000043.1"/>
</dbReference>
<dbReference type="Pfam" id="PF05816">
    <property type="entry name" value="TelA"/>
    <property type="match status" value="1"/>
</dbReference>
<evidence type="ECO:0000256" key="1">
    <source>
        <dbReference type="SAM" id="Coils"/>
    </source>
</evidence>